<keyword evidence="2" id="KW-0812">Transmembrane</keyword>
<keyword evidence="2" id="KW-0472">Membrane</keyword>
<sequence length="121" mass="12748">MELPKVSKAAASAADSGAALCKLLVQGVFLFTGVFSTCMAQFVFNQGTGDQARSSARRRSSRTSTVQTWRFACGAGATGGAAAAAALCTVREQHPEPRARRTRVRRTVPIECTTGRDGGRP</sequence>
<evidence type="ECO:0000256" key="1">
    <source>
        <dbReference type="SAM" id="MobiDB-lite"/>
    </source>
</evidence>
<accession>A0A6A4BMA9</accession>
<evidence type="ECO:0000313" key="4">
    <source>
        <dbReference type="Proteomes" id="UP000434957"/>
    </source>
</evidence>
<dbReference type="AlphaFoldDB" id="A0A6A4BMA9"/>
<keyword evidence="4" id="KW-1185">Reference proteome</keyword>
<reference evidence="3 4" key="1">
    <citation type="submission" date="2018-08" db="EMBL/GenBank/DDBJ databases">
        <title>Genomic investigation of the strawberry pathogen Phytophthora fragariae indicates pathogenicity is determined by transcriptional variation in three key races.</title>
        <authorList>
            <person name="Adams T.M."/>
            <person name="Armitage A.D."/>
            <person name="Sobczyk M.K."/>
            <person name="Bates H.J."/>
            <person name="Dunwell J.M."/>
            <person name="Nellist C.F."/>
            <person name="Harrison R.J."/>
        </authorList>
    </citation>
    <scope>NUCLEOTIDE SEQUENCE [LARGE SCALE GENOMIC DNA]</scope>
    <source>
        <strain evidence="3 4">SCRP333</strain>
    </source>
</reference>
<comment type="caution">
    <text evidence="3">The sequence shown here is derived from an EMBL/GenBank/DDBJ whole genome shotgun (WGS) entry which is preliminary data.</text>
</comment>
<dbReference type="EMBL" id="QXFT01004991">
    <property type="protein sequence ID" value="KAE9274770.1"/>
    <property type="molecule type" value="Genomic_DNA"/>
</dbReference>
<gene>
    <name evidence="3" type="ORF">PR003_g29513</name>
</gene>
<dbReference type="Proteomes" id="UP000434957">
    <property type="component" value="Unassembled WGS sequence"/>
</dbReference>
<protein>
    <submittedName>
        <fullName evidence="3">Uncharacterized protein</fullName>
    </submittedName>
</protein>
<evidence type="ECO:0000313" key="3">
    <source>
        <dbReference type="EMBL" id="KAE9274770.1"/>
    </source>
</evidence>
<feature type="region of interest" description="Disordered" evidence="1">
    <location>
        <begin position="94"/>
        <end position="121"/>
    </location>
</feature>
<feature type="transmembrane region" description="Helical" evidence="2">
    <location>
        <begin position="23"/>
        <end position="44"/>
    </location>
</feature>
<evidence type="ECO:0000256" key="2">
    <source>
        <dbReference type="SAM" id="Phobius"/>
    </source>
</evidence>
<keyword evidence="2" id="KW-1133">Transmembrane helix</keyword>
<organism evidence="3 4">
    <name type="scientific">Phytophthora rubi</name>
    <dbReference type="NCBI Taxonomy" id="129364"/>
    <lineage>
        <taxon>Eukaryota</taxon>
        <taxon>Sar</taxon>
        <taxon>Stramenopiles</taxon>
        <taxon>Oomycota</taxon>
        <taxon>Peronosporomycetes</taxon>
        <taxon>Peronosporales</taxon>
        <taxon>Peronosporaceae</taxon>
        <taxon>Phytophthora</taxon>
    </lineage>
</organism>
<name>A0A6A4BMA9_9STRA</name>
<proteinExistence type="predicted"/>